<protein>
    <submittedName>
        <fullName evidence="5">DeoR faimly transcriptional regulator</fullName>
    </submittedName>
</protein>
<dbReference type="SMART" id="SM01134">
    <property type="entry name" value="DeoRC"/>
    <property type="match status" value="1"/>
</dbReference>
<dbReference type="InterPro" id="IPR037171">
    <property type="entry name" value="NagB/RpiA_transferase-like"/>
</dbReference>
<dbReference type="InterPro" id="IPR050313">
    <property type="entry name" value="Carb_Metab_HTH_regulators"/>
</dbReference>
<dbReference type="Proteomes" id="UP000032578">
    <property type="component" value="Unassembled WGS sequence"/>
</dbReference>
<dbReference type="InterPro" id="IPR001034">
    <property type="entry name" value="DeoR_HTH"/>
</dbReference>
<accession>A0A0D7W507</accession>
<dbReference type="PROSITE" id="PS51000">
    <property type="entry name" value="HTH_DEOR_2"/>
    <property type="match status" value="1"/>
</dbReference>
<dbReference type="InterPro" id="IPR018356">
    <property type="entry name" value="Tscrpt_reg_HTH_DeoR_CS"/>
</dbReference>
<name>A0A0D7W507_9FLAO</name>
<dbReference type="InterPro" id="IPR036388">
    <property type="entry name" value="WH-like_DNA-bd_sf"/>
</dbReference>
<dbReference type="InterPro" id="IPR014036">
    <property type="entry name" value="DeoR-like_C"/>
</dbReference>
<dbReference type="SUPFAM" id="SSF46785">
    <property type="entry name" value="Winged helix' DNA-binding domain"/>
    <property type="match status" value="1"/>
</dbReference>
<comment type="caution">
    <text evidence="5">The sequence shown here is derived from an EMBL/GenBank/DDBJ whole genome shotgun (WGS) entry which is preliminary data.</text>
</comment>
<keyword evidence="2" id="KW-0238">DNA-binding</keyword>
<dbReference type="Pfam" id="PF08220">
    <property type="entry name" value="HTH_DeoR"/>
    <property type="match status" value="1"/>
</dbReference>
<dbReference type="PRINTS" id="PR00037">
    <property type="entry name" value="HTHLACR"/>
</dbReference>
<dbReference type="PANTHER" id="PTHR30363">
    <property type="entry name" value="HTH-TYPE TRANSCRIPTIONAL REGULATOR SRLR-RELATED"/>
    <property type="match status" value="1"/>
</dbReference>
<evidence type="ECO:0000259" key="4">
    <source>
        <dbReference type="PROSITE" id="PS51000"/>
    </source>
</evidence>
<gene>
    <name evidence="5" type="ORF">PW52_14205</name>
</gene>
<evidence type="ECO:0000256" key="3">
    <source>
        <dbReference type="ARBA" id="ARBA00023163"/>
    </source>
</evidence>
<evidence type="ECO:0000256" key="2">
    <source>
        <dbReference type="ARBA" id="ARBA00023125"/>
    </source>
</evidence>
<dbReference type="Pfam" id="PF00455">
    <property type="entry name" value="DeoRC"/>
    <property type="match status" value="1"/>
</dbReference>
<sequence>MKKKERQQKVIDEVSINRKVSSSYLSEKLNVSEDTIRRDIKELDNKGLITKVHGGAISNIQKLYHYNEDVIYNRESKIRIAQKAISLLEDNMVIIISGGTTNLMLAKLLPKNLKLTVFTYSLPLAMQLTEHPLVETIFIGGKIYKNSMVTIGIDVIQYLSKIRADVCFMGVSGLDVESGITDEGYEVSLIKKAMIDASDKIVFLTTSNKLNVRHSYDVCSLKQIDTIVTDLDITDPSLNPYISAGVSLI</sequence>
<evidence type="ECO:0000313" key="5">
    <source>
        <dbReference type="EMBL" id="KJD33768.1"/>
    </source>
</evidence>
<dbReference type="PANTHER" id="PTHR30363:SF44">
    <property type="entry name" value="AGA OPERON TRANSCRIPTIONAL REPRESSOR-RELATED"/>
    <property type="match status" value="1"/>
</dbReference>
<organism evidence="5 6">
    <name type="scientific">Neotamlana sedimentorum</name>
    <dbReference type="NCBI Taxonomy" id="1435349"/>
    <lineage>
        <taxon>Bacteria</taxon>
        <taxon>Pseudomonadati</taxon>
        <taxon>Bacteroidota</taxon>
        <taxon>Flavobacteriia</taxon>
        <taxon>Flavobacteriales</taxon>
        <taxon>Flavobacteriaceae</taxon>
        <taxon>Neotamlana</taxon>
    </lineage>
</organism>
<evidence type="ECO:0000256" key="1">
    <source>
        <dbReference type="ARBA" id="ARBA00023015"/>
    </source>
</evidence>
<dbReference type="EMBL" id="JTDW01000013">
    <property type="protein sequence ID" value="KJD33768.1"/>
    <property type="molecule type" value="Genomic_DNA"/>
</dbReference>
<keyword evidence="3" id="KW-0804">Transcription</keyword>
<dbReference type="InterPro" id="IPR036390">
    <property type="entry name" value="WH_DNA-bd_sf"/>
</dbReference>
<reference evidence="5 6" key="1">
    <citation type="submission" date="2014-11" db="EMBL/GenBank/DDBJ databases">
        <title>Tamlana sedimentorum sp. nov., isolated from shallow sand sediments of the Sea of Japan.</title>
        <authorList>
            <person name="Romanenko L.A."/>
        </authorList>
    </citation>
    <scope>NUCLEOTIDE SEQUENCE [LARGE SCALE GENOMIC DNA]</scope>
    <source>
        <strain evidence="5 6">JCM 19808</strain>
    </source>
</reference>
<dbReference type="PATRIC" id="fig|1435349.4.peg.864"/>
<dbReference type="Gene3D" id="1.10.10.10">
    <property type="entry name" value="Winged helix-like DNA-binding domain superfamily/Winged helix DNA-binding domain"/>
    <property type="match status" value="1"/>
</dbReference>
<dbReference type="AlphaFoldDB" id="A0A0D7W507"/>
<dbReference type="SMART" id="SM00420">
    <property type="entry name" value="HTH_DEOR"/>
    <property type="match status" value="1"/>
</dbReference>
<dbReference type="SUPFAM" id="SSF100950">
    <property type="entry name" value="NagB/RpiA/CoA transferase-like"/>
    <property type="match status" value="1"/>
</dbReference>
<proteinExistence type="predicted"/>
<dbReference type="RefSeq" id="WP_044633634.1">
    <property type="nucleotide sequence ID" value="NZ_JTDW01000013.1"/>
</dbReference>
<keyword evidence="1" id="KW-0805">Transcription regulation</keyword>
<dbReference type="Gene3D" id="3.40.50.1360">
    <property type="match status" value="1"/>
</dbReference>
<dbReference type="OrthoDB" id="9798651at2"/>
<dbReference type="PROSITE" id="PS00894">
    <property type="entry name" value="HTH_DEOR_1"/>
    <property type="match status" value="1"/>
</dbReference>
<dbReference type="GO" id="GO:0003700">
    <property type="term" value="F:DNA-binding transcription factor activity"/>
    <property type="evidence" value="ECO:0007669"/>
    <property type="project" value="InterPro"/>
</dbReference>
<dbReference type="GO" id="GO:0003677">
    <property type="term" value="F:DNA binding"/>
    <property type="evidence" value="ECO:0007669"/>
    <property type="project" value="UniProtKB-KW"/>
</dbReference>
<feature type="domain" description="HTH deoR-type" evidence="4">
    <location>
        <begin position="3"/>
        <end position="58"/>
    </location>
</feature>
<evidence type="ECO:0000313" key="6">
    <source>
        <dbReference type="Proteomes" id="UP000032578"/>
    </source>
</evidence>
<keyword evidence="6" id="KW-1185">Reference proteome</keyword>